<dbReference type="OrthoDB" id="1875751at2759"/>
<dbReference type="AlphaFoldDB" id="A0A8H8V606"/>
<gene>
    <name evidence="6" type="ORF">TWF679_007883</name>
</gene>
<evidence type="ECO:0000259" key="5">
    <source>
        <dbReference type="PROSITE" id="PS50102"/>
    </source>
</evidence>
<reference evidence="6" key="1">
    <citation type="submission" date="2019-06" db="EMBL/GenBank/DDBJ databases">
        <authorList>
            <person name="Palmer J.M."/>
        </authorList>
    </citation>
    <scope>NUCLEOTIDE SEQUENCE</scope>
    <source>
        <strain evidence="6">TWF679</strain>
    </source>
</reference>
<evidence type="ECO:0000313" key="7">
    <source>
        <dbReference type="Proteomes" id="UP000614610"/>
    </source>
</evidence>
<dbReference type="EMBL" id="WIWT01000049">
    <property type="protein sequence ID" value="KAF3207978.1"/>
    <property type="molecule type" value="Genomic_DNA"/>
</dbReference>
<evidence type="ECO:0000313" key="6">
    <source>
        <dbReference type="EMBL" id="KAF3207978.1"/>
    </source>
</evidence>
<evidence type="ECO:0000256" key="4">
    <source>
        <dbReference type="SAM" id="MobiDB-lite"/>
    </source>
</evidence>
<feature type="compositionally biased region" description="Gly residues" evidence="4">
    <location>
        <begin position="592"/>
        <end position="610"/>
    </location>
</feature>
<evidence type="ECO:0000256" key="1">
    <source>
        <dbReference type="ARBA" id="ARBA00022737"/>
    </source>
</evidence>
<name>A0A8H8V606_ORBOL</name>
<dbReference type="Proteomes" id="UP000614610">
    <property type="component" value="Unassembled WGS sequence"/>
</dbReference>
<feature type="compositionally biased region" description="Acidic residues" evidence="4">
    <location>
        <begin position="1"/>
        <end position="20"/>
    </location>
</feature>
<feature type="compositionally biased region" description="Low complexity" evidence="4">
    <location>
        <begin position="96"/>
        <end position="108"/>
    </location>
</feature>
<dbReference type="SMART" id="SM00360">
    <property type="entry name" value="RRM"/>
    <property type="match status" value="2"/>
</dbReference>
<dbReference type="PROSITE" id="PS50102">
    <property type="entry name" value="RRM"/>
    <property type="match status" value="2"/>
</dbReference>
<accession>A0A8H8V606</accession>
<feature type="domain" description="RRM" evidence="5">
    <location>
        <begin position="281"/>
        <end position="358"/>
    </location>
</feature>
<feature type="compositionally biased region" description="Polar residues" evidence="4">
    <location>
        <begin position="401"/>
        <end position="411"/>
    </location>
</feature>
<feature type="domain" description="RRM" evidence="5">
    <location>
        <begin position="197"/>
        <end position="279"/>
    </location>
</feature>
<dbReference type="Gene3D" id="3.30.70.330">
    <property type="match status" value="2"/>
</dbReference>
<dbReference type="InterPro" id="IPR012677">
    <property type="entry name" value="Nucleotide-bd_a/b_plait_sf"/>
</dbReference>
<feature type="compositionally biased region" description="Gly residues" evidence="4">
    <location>
        <begin position="646"/>
        <end position="657"/>
    </location>
</feature>
<keyword evidence="1" id="KW-0677">Repeat</keyword>
<dbReference type="PANTHER" id="PTHR48032">
    <property type="entry name" value="RNA-BINDING PROTEIN MUSASHI HOMOLOG RBP6"/>
    <property type="match status" value="1"/>
</dbReference>
<feature type="region of interest" description="Disordered" evidence="4">
    <location>
        <begin position="348"/>
        <end position="432"/>
    </location>
</feature>
<comment type="caution">
    <text evidence="6">The sequence shown here is derived from an EMBL/GenBank/DDBJ whole genome shotgun (WGS) entry which is preliminary data.</text>
</comment>
<dbReference type="PANTHER" id="PTHR48032:SF6">
    <property type="entry name" value="RNA-BINDING (RRM_RBD_RNP MOTIFS) FAMILY PROTEIN"/>
    <property type="match status" value="1"/>
</dbReference>
<feature type="compositionally biased region" description="Low complexity" evidence="4">
    <location>
        <begin position="616"/>
        <end position="625"/>
    </location>
</feature>
<organism evidence="6 7">
    <name type="scientific">Orbilia oligospora</name>
    <name type="common">Nematode-trapping fungus</name>
    <name type="synonym">Arthrobotrys oligospora</name>
    <dbReference type="NCBI Taxonomy" id="2813651"/>
    <lineage>
        <taxon>Eukaryota</taxon>
        <taxon>Fungi</taxon>
        <taxon>Dikarya</taxon>
        <taxon>Ascomycota</taxon>
        <taxon>Pezizomycotina</taxon>
        <taxon>Orbiliomycetes</taxon>
        <taxon>Orbiliales</taxon>
        <taxon>Orbiliaceae</taxon>
        <taxon>Orbilia</taxon>
    </lineage>
</organism>
<protein>
    <recommendedName>
        <fullName evidence="5">RRM domain-containing protein</fullName>
    </recommendedName>
</protein>
<dbReference type="GO" id="GO:0006417">
    <property type="term" value="P:regulation of translation"/>
    <property type="evidence" value="ECO:0007669"/>
    <property type="project" value="TreeGrafter"/>
</dbReference>
<feature type="compositionally biased region" description="Low complexity" evidence="4">
    <location>
        <begin position="527"/>
        <end position="540"/>
    </location>
</feature>
<feature type="region of interest" description="Disordered" evidence="4">
    <location>
        <begin position="514"/>
        <end position="678"/>
    </location>
</feature>
<feature type="region of interest" description="Disordered" evidence="4">
    <location>
        <begin position="1"/>
        <end position="33"/>
    </location>
</feature>
<feature type="region of interest" description="Disordered" evidence="4">
    <location>
        <begin position="69"/>
        <end position="156"/>
    </location>
</feature>
<dbReference type="SUPFAM" id="SSF54928">
    <property type="entry name" value="RNA-binding domain, RBD"/>
    <property type="match status" value="2"/>
</dbReference>
<dbReference type="InterPro" id="IPR035979">
    <property type="entry name" value="RBD_domain_sf"/>
</dbReference>
<proteinExistence type="predicted"/>
<feature type="compositionally biased region" description="Low complexity" evidence="4">
    <location>
        <begin position="23"/>
        <end position="33"/>
    </location>
</feature>
<feature type="compositionally biased region" description="Polar residues" evidence="4">
    <location>
        <begin position="544"/>
        <end position="554"/>
    </location>
</feature>
<dbReference type="GO" id="GO:0003729">
    <property type="term" value="F:mRNA binding"/>
    <property type="evidence" value="ECO:0007669"/>
    <property type="project" value="TreeGrafter"/>
</dbReference>
<dbReference type="FunFam" id="3.30.70.330:FF:000025">
    <property type="entry name" value="RNA-binding protein Musashi homolog 2 isoform X1"/>
    <property type="match status" value="1"/>
</dbReference>
<feature type="compositionally biased region" description="Low complexity" evidence="4">
    <location>
        <begin position="412"/>
        <end position="432"/>
    </location>
</feature>
<dbReference type="InterPro" id="IPR034156">
    <property type="entry name" value="Hrp1_RRM1"/>
</dbReference>
<dbReference type="Pfam" id="PF00076">
    <property type="entry name" value="RRM_1"/>
    <property type="match status" value="2"/>
</dbReference>
<keyword evidence="2 3" id="KW-0694">RNA-binding</keyword>
<evidence type="ECO:0000256" key="3">
    <source>
        <dbReference type="PROSITE-ProRule" id="PRU00176"/>
    </source>
</evidence>
<evidence type="ECO:0000256" key="2">
    <source>
        <dbReference type="ARBA" id="ARBA00022884"/>
    </source>
</evidence>
<feature type="compositionally biased region" description="Basic and acidic residues" evidence="4">
    <location>
        <begin position="348"/>
        <end position="368"/>
    </location>
</feature>
<dbReference type="InterPro" id="IPR000504">
    <property type="entry name" value="RRM_dom"/>
</dbReference>
<sequence>MDHDEYADEAIFDDLYDEEPQNATTTSKPAAATVTVVAPAAAPTSASQPDQMKSAPVAVQSVDTYNEHNLDEYTPADPQQSGQGGNVDYSGYGNMNQDYNGYNQSQGYGNDGNGGNGWNEDQHVMNSNGQGPYGDGSNMGGMHNQGPSADGGSTAIKEDGAYGHVIEPTGFEAFLSSYSQTRSPCQSENRYSGMTGWKMFIGGLNWETTDESLRDYFSQFGEVSECTVMRDGPSGRSRGFGFLTFKDPKTVNIVMVKEHYLDGKIIDPKRAIPRDEQERTSKIFVGGVSQEASEEEFKNFFMQFGRVIDSTLMIDKETGRPRGFGFVTFDNEAAVDLALQHPDLRIRDKPIEVKKAQPRGNARERNFEEDSGNNRHHNNNNNFRDRGHNNNRFGQNRDHNQGGNSQDHSNFNPQNAPQNMQNAMNPAGGNPAAGYTNGMTPAMLAQYWQRMQQYMMVMMQQQAQMQMRGGNAGGQQPNMMQQPNMANFNPQMMAQMQQMQQMQGMPGGMNPMGMNGMPPQMGGGNQGQNPGFPNMNQQGGYQPKSPNMSMQQPYNGGDGSAQGGQQEKSPDQGQQQMGQGGMWNNGMYEDPNGGGDGGQGNRGMHGGGFKGQNFNAPTGPKSGAAGPPPNAPTGPRNARNPPSGPAAGGGSGGGGTGPFRNSSRRGGYGGGFHPYQRN</sequence>
<dbReference type="CDD" id="cd12577">
    <property type="entry name" value="RRM1_Hrp1p"/>
    <property type="match status" value="1"/>
</dbReference>